<dbReference type="EMBL" id="BMMA01000037">
    <property type="protein sequence ID" value="GGI91346.1"/>
    <property type="molecule type" value="Genomic_DNA"/>
</dbReference>
<evidence type="ECO:0000313" key="1">
    <source>
        <dbReference type="EMBL" id="GGI91346.1"/>
    </source>
</evidence>
<reference evidence="3" key="3">
    <citation type="journal article" date="2019" name="Int. J. Syst. Evol. Microbiol.">
        <title>The Global Catalogue of Microorganisms (GCM) 10K type strain sequencing project: providing services to taxonomists for standard genome sequencing and annotation.</title>
        <authorList>
            <consortium name="The Broad Institute Genomics Platform"/>
            <consortium name="The Broad Institute Genome Sequencing Center for Infectious Disease"/>
            <person name="Wu L."/>
            <person name="Ma J."/>
        </authorList>
    </citation>
    <scope>NUCLEOTIDE SEQUENCE [LARGE SCALE GENOMIC DNA]</scope>
    <source>
        <strain evidence="3">CGMCC 1.8884</strain>
    </source>
</reference>
<comment type="caution">
    <text evidence="1">The sequence shown here is derived from an EMBL/GenBank/DDBJ whole genome shotgun (WGS) entry which is preliminary data.</text>
</comment>
<dbReference type="Proteomes" id="UP000652720">
    <property type="component" value="Unassembled WGS sequence"/>
</dbReference>
<evidence type="ECO:0000313" key="3">
    <source>
        <dbReference type="Proteomes" id="UP000630135"/>
    </source>
</evidence>
<dbReference type="InterPro" id="IPR009267">
    <property type="entry name" value="NTP_transf_6"/>
</dbReference>
<reference evidence="1" key="2">
    <citation type="journal article" date="2014" name="Int. J. Syst. Evol. Microbiol.">
        <title>Complete genome sequence of Corynebacterium casei LMG S-19264T (=DSM 44701T), isolated from a smear-ripened cheese.</title>
        <authorList>
            <consortium name="US DOE Joint Genome Institute (JGI-PGF)"/>
            <person name="Walter F."/>
            <person name="Albersmeier A."/>
            <person name="Kalinowski J."/>
            <person name="Ruckert C."/>
        </authorList>
    </citation>
    <scope>NUCLEOTIDE SEQUENCE</scope>
    <source>
        <strain evidence="1">CGMCC 1.8885</strain>
    </source>
</reference>
<proteinExistence type="predicted"/>
<dbReference type="PANTHER" id="PTHR39166:SF1">
    <property type="entry name" value="BLL1166 PROTEIN"/>
    <property type="match status" value="1"/>
</dbReference>
<protein>
    <submittedName>
        <fullName evidence="1">Uncharacterized protein</fullName>
    </submittedName>
</protein>
<dbReference type="Pfam" id="PF06042">
    <property type="entry name" value="NTP_transf_6"/>
    <property type="match status" value="1"/>
</dbReference>
<dbReference type="AlphaFoldDB" id="A0AAV4K6Z6"/>
<dbReference type="RefSeq" id="WP_229659278.1">
    <property type="nucleotide sequence ID" value="NZ_BMLZ01000022.1"/>
</dbReference>
<evidence type="ECO:0000313" key="4">
    <source>
        <dbReference type="Proteomes" id="UP000652720"/>
    </source>
</evidence>
<keyword evidence="3" id="KW-1185">Reference proteome</keyword>
<dbReference type="EMBL" id="BMLZ01000022">
    <property type="protein sequence ID" value="GGP30223.1"/>
    <property type="molecule type" value="Genomic_DNA"/>
</dbReference>
<sequence>MNFDEQDGLVKLRSREWSRWRCCPGARVIRRTALDQFLIECTCLGINAQGTVYAPYGLGDMEAGRLKRNALNHSPGLYAAKAASYLARWPWLLDTEQVSPGEQQGAGPRR</sequence>
<accession>A0AAV4K6Z6</accession>
<reference evidence="2" key="1">
    <citation type="journal article" date="2014" name="Int. J. Syst. Evol. Microbiol.">
        <title>Complete genome of a new Firmicutes species belonging to the dominant human colonic microbiota ('Ruminococcus bicirculans') reveals two chromosomes and a selective capacity to utilize plant glucans.</title>
        <authorList>
            <consortium name="NISC Comparative Sequencing Program"/>
            <person name="Wegmann U."/>
            <person name="Louis P."/>
            <person name="Goesmann A."/>
            <person name="Henrissat B."/>
            <person name="Duncan S.H."/>
            <person name="Flint H.J."/>
        </authorList>
    </citation>
    <scope>NUCLEOTIDE SEQUENCE</scope>
    <source>
        <strain evidence="2">CGMCC 1.8884</strain>
    </source>
</reference>
<gene>
    <name evidence="2" type="ORF">GCM10008021_18740</name>
    <name evidence="1" type="ORF">GCM10010914_27130</name>
</gene>
<name>A0AAV4K6Z6_9DEIO</name>
<reference evidence="1" key="4">
    <citation type="submission" date="2023-08" db="EMBL/GenBank/DDBJ databases">
        <authorList>
            <person name="Sun Q."/>
            <person name="Zhou Y."/>
        </authorList>
    </citation>
    <scope>NUCLEOTIDE SEQUENCE</scope>
    <source>
        <strain evidence="2">CGMCC 1.8884</strain>
        <strain evidence="1">CGMCC 1.8885</strain>
    </source>
</reference>
<organism evidence="1 4">
    <name type="scientific">Deinococcus wulumuqiensis</name>
    <dbReference type="NCBI Taxonomy" id="980427"/>
    <lineage>
        <taxon>Bacteria</taxon>
        <taxon>Thermotogati</taxon>
        <taxon>Deinococcota</taxon>
        <taxon>Deinococci</taxon>
        <taxon>Deinococcales</taxon>
        <taxon>Deinococcaceae</taxon>
        <taxon>Deinococcus</taxon>
    </lineage>
</organism>
<evidence type="ECO:0000313" key="2">
    <source>
        <dbReference type="EMBL" id="GGP30223.1"/>
    </source>
</evidence>
<dbReference type="GeneID" id="59163885"/>
<dbReference type="Proteomes" id="UP000630135">
    <property type="component" value="Unassembled WGS sequence"/>
</dbReference>
<dbReference type="PANTHER" id="PTHR39166">
    <property type="entry name" value="BLL1166 PROTEIN"/>
    <property type="match status" value="1"/>
</dbReference>